<evidence type="ECO:0000313" key="3">
    <source>
        <dbReference type="EMBL" id="VDO73887.1"/>
    </source>
</evidence>
<dbReference type="InterPro" id="IPR035991">
    <property type="entry name" value="Casein_kinase_II_beta-like"/>
</dbReference>
<dbReference type="GO" id="GO:0019887">
    <property type="term" value="F:protein kinase regulator activity"/>
    <property type="evidence" value="ECO:0007669"/>
    <property type="project" value="InterPro"/>
</dbReference>
<dbReference type="SMART" id="SM01085">
    <property type="entry name" value="CK_II_beta"/>
    <property type="match status" value="1"/>
</dbReference>
<accession>A0A3P7YPH2</accession>
<comment type="similarity">
    <text evidence="1 2">Belongs to the casein kinase 2 subunit beta family.</text>
</comment>
<dbReference type="AlphaFoldDB" id="A0A183FKZ0"/>
<dbReference type="WBParaSite" id="HPBE_0000786001-mRNA-1">
    <property type="protein sequence ID" value="HPBE_0000786001-mRNA-1"/>
    <property type="gene ID" value="HPBE_0000786001"/>
</dbReference>
<evidence type="ECO:0000256" key="1">
    <source>
        <dbReference type="ARBA" id="ARBA00006941"/>
    </source>
</evidence>
<dbReference type="EMBL" id="UZAH01025990">
    <property type="protein sequence ID" value="VDO73887.1"/>
    <property type="molecule type" value="Genomic_DNA"/>
</dbReference>
<reference evidence="5" key="2">
    <citation type="submission" date="2019-09" db="UniProtKB">
        <authorList>
            <consortium name="WormBaseParasite"/>
        </authorList>
    </citation>
    <scope>IDENTIFICATION</scope>
</reference>
<dbReference type="GO" id="GO:0005956">
    <property type="term" value="C:protein kinase CK2 complex"/>
    <property type="evidence" value="ECO:0007669"/>
    <property type="project" value="UniProtKB-UniRule"/>
</dbReference>
<dbReference type="SUPFAM" id="SSF57798">
    <property type="entry name" value="Casein kinase II beta subunit"/>
    <property type="match status" value="1"/>
</dbReference>
<sequence length="213" mass="24438">MVTVDEDYIGDNFNLTGLSDYVPKFREALDKILDLEPEQLSVRRPYFSFCCLLDDSADDTDGDSSEVERLAEKLYGLIHARFILTNRGVSMMLQKWRNGDFGNCPRVLCFEHPLLPMGTVDLPGKDTVKMFCTSCSDIYFPKHARHQAIDGAYFGTSFPEMFLMMYPEYRRPKPQRFVPRFDKNPVIRKTNVPKAGVLPTYQNVFMLTHPATG</sequence>
<protein>
    <recommendedName>
        <fullName evidence="2">Casein kinase II subunit beta</fullName>
        <shortName evidence="2">CK II beta</shortName>
    </recommendedName>
</protein>
<name>A0A183FKZ0_HELPZ</name>
<evidence type="ECO:0000256" key="2">
    <source>
        <dbReference type="RuleBase" id="RU361268"/>
    </source>
</evidence>
<dbReference type="PRINTS" id="PR00472">
    <property type="entry name" value="CASNKINASEII"/>
</dbReference>
<keyword evidence="4" id="KW-1185">Reference proteome</keyword>
<dbReference type="FunFam" id="2.20.25.20:FF:000001">
    <property type="entry name" value="Casein kinase II subunit beta"/>
    <property type="match status" value="1"/>
</dbReference>
<dbReference type="Gene3D" id="1.10.1820.10">
    <property type="entry name" value="protein kinase ck2 holoenzyme, chain C, domain 1"/>
    <property type="match status" value="1"/>
</dbReference>
<dbReference type="Pfam" id="PF01214">
    <property type="entry name" value="CK_II_beta"/>
    <property type="match status" value="1"/>
</dbReference>
<evidence type="ECO:0000313" key="5">
    <source>
        <dbReference type="WBParaSite" id="HPBE_0000786001-mRNA-1"/>
    </source>
</evidence>
<dbReference type="InterPro" id="IPR016149">
    <property type="entry name" value="Casein_kin_II_reg-sub_N"/>
</dbReference>
<proteinExistence type="inferred from homology"/>
<comment type="subunit">
    <text evidence="2">Tetramer of two alpha and two beta subunits.</text>
</comment>
<dbReference type="OrthoDB" id="3971593at2759"/>
<dbReference type="GO" id="GO:0005737">
    <property type="term" value="C:cytoplasm"/>
    <property type="evidence" value="ECO:0007669"/>
    <property type="project" value="TreeGrafter"/>
</dbReference>
<organism evidence="4 5">
    <name type="scientific">Heligmosomoides polygyrus</name>
    <name type="common">Parasitic roundworm</name>
    <dbReference type="NCBI Taxonomy" id="6339"/>
    <lineage>
        <taxon>Eukaryota</taxon>
        <taxon>Metazoa</taxon>
        <taxon>Ecdysozoa</taxon>
        <taxon>Nematoda</taxon>
        <taxon>Chromadorea</taxon>
        <taxon>Rhabditida</taxon>
        <taxon>Rhabditina</taxon>
        <taxon>Rhabditomorpha</taxon>
        <taxon>Strongyloidea</taxon>
        <taxon>Heligmosomidae</taxon>
        <taxon>Heligmosomoides</taxon>
    </lineage>
</organism>
<dbReference type="PANTHER" id="PTHR11740">
    <property type="entry name" value="CASEIN KINASE II SUBUNIT BETA"/>
    <property type="match status" value="1"/>
</dbReference>
<accession>A0A183FKZ0</accession>
<dbReference type="Gene3D" id="2.20.25.20">
    <property type="match status" value="1"/>
</dbReference>
<gene>
    <name evidence="3" type="ORF">HPBE_LOCUS7861</name>
</gene>
<reference evidence="3 4" key="1">
    <citation type="submission" date="2018-11" db="EMBL/GenBank/DDBJ databases">
        <authorList>
            <consortium name="Pathogen Informatics"/>
        </authorList>
    </citation>
    <scope>NUCLEOTIDE SEQUENCE [LARGE SCALE GENOMIC DNA]</scope>
</reference>
<dbReference type="Proteomes" id="UP000050761">
    <property type="component" value="Unassembled WGS sequence"/>
</dbReference>
<dbReference type="InterPro" id="IPR000704">
    <property type="entry name" value="Casein_kinase_II_reg-sub"/>
</dbReference>
<evidence type="ECO:0000313" key="4">
    <source>
        <dbReference type="Proteomes" id="UP000050761"/>
    </source>
</evidence>
<dbReference type="PANTHER" id="PTHR11740:SF0">
    <property type="entry name" value="CASEIN KINASE II SUBUNIT BETA"/>
    <property type="match status" value="1"/>
</dbReference>